<dbReference type="EMBL" id="SPHZ02000001">
    <property type="protein sequence ID" value="KAF0932486.1"/>
    <property type="molecule type" value="Genomic_DNA"/>
</dbReference>
<feature type="region of interest" description="Disordered" evidence="4">
    <location>
        <begin position="167"/>
        <end position="215"/>
    </location>
</feature>
<evidence type="ECO:0000256" key="4">
    <source>
        <dbReference type="SAM" id="MobiDB-lite"/>
    </source>
</evidence>
<dbReference type="InterPro" id="IPR050130">
    <property type="entry name" value="ClpA_ClpB"/>
</dbReference>
<dbReference type="CDD" id="cd00009">
    <property type="entry name" value="AAA"/>
    <property type="match status" value="1"/>
</dbReference>
<dbReference type="PANTHER" id="PTHR11638:SF159">
    <property type="entry name" value="AAA+ ATPASE DOMAIN-CONTAINING PROTEIN"/>
    <property type="match status" value="1"/>
</dbReference>
<feature type="domain" description="AAA+ ATPase" evidence="5">
    <location>
        <begin position="351"/>
        <end position="471"/>
    </location>
</feature>
<accession>A0A6G1F6E5</accession>
<dbReference type="Gene3D" id="3.40.50.300">
    <property type="entry name" value="P-loop containing nucleotide triphosphate hydrolases"/>
    <property type="match status" value="2"/>
</dbReference>
<dbReference type="InterPro" id="IPR003959">
    <property type="entry name" value="ATPase_AAA_core"/>
</dbReference>
<dbReference type="OrthoDB" id="695629at2759"/>
<dbReference type="PRINTS" id="PR00300">
    <property type="entry name" value="CLPPROTEASEA"/>
</dbReference>
<dbReference type="SMART" id="SM00382">
    <property type="entry name" value="AAA"/>
    <property type="match status" value="2"/>
</dbReference>
<dbReference type="InterPro" id="IPR003593">
    <property type="entry name" value="AAA+_ATPase"/>
</dbReference>
<evidence type="ECO:0000313" key="6">
    <source>
        <dbReference type="EMBL" id="KAF0932486.1"/>
    </source>
</evidence>
<sequence length="747" mass="80849">MLYWLFLGKDLDSRLRALVDDKVCQFMSDCIVVGGVVEVYPEEPIVVDVSDGDEQGNDYELEMEEEADLDSEHASQDGNEQAKEGGMQGLEDNIEAKKRLVGYNHQEEPMFAEAAKDSDTDCDYIPEDNCPSDDEEEADNIHKQYKELKKKIKAGKAGNLDDVDFEGLKSNPIMQDGAKQGGNDTPYKDSDSEQSIDKIGSDGEVTTRTSQYSRFKDKPSVPQFELRMKFSCKSQFRKAITSYALSERKASIESLQLVRVNARARVATHQGGSATVNLQAIVPSSQGLKLVVDLNPPPPRPRQPAAAKGKTGTATLDAFGRNLTAEAVNADPVVGREEEIDRVVCILSRKSKNSAVLVGAAGVGKTANAEVLAQRIARGEVSGVLVRTRVVELNVAAMISSTSFRGTFEERVMGVIAEVEAAAAGKVVLFVDEIPMLLGAGRVQGSSIDASNIEDDTVAIFRRLKPSYQKHHGMEIEDSALVAAAKLSGRNIPARHFPDKAIDLVDEGCATARLLMDRRKKKQAQAQAGSNGAAMPVAPKDENVGADHIAQIVSKLTGIPVASLGEDERKKLLELPRLLHRRVIGRDEAVAVVAEAVVRSRSGLGNPNQPSGSFLFLGPTGVGKTELAKALAEQLFGNDKLLVRIDMSEYVNASSVTRLIGSAPGTCGQLTELVRQRPYSVVLFDEVEKADADVFNVFLQILDDRRLTDGQGRTVDFTNTIIIMTSNLGAEHLAVSASQKDAMEAAK</sequence>
<gene>
    <name evidence="6" type="ORF">E2562_010382</name>
</gene>
<reference evidence="6 7" key="1">
    <citation type="submission" date="2019-11" db="EMBL/GenBank/DDBJ databases">
        <title>Whole genome sequence of Oryza granulata.</title>
        <authorList>
            <person name="Li W."/>
        </authorList>
    </citation>
    <scope>NUCLEOTIDE SEQUENCE [LARGE SCALE GENOMIC DNA]</scope>
    <source>
        <strain evidence="7">cv. Menghai</strain>
        <tissue evidence="6">Leaf</tissue>
    </source>
</reference>
<dbReference type="Proteomes" id="UP000479710">
    <property type="component" value="Unassembled WGS sequence"/>
</dbReference>
<dbReference type="AlphaFoldDB" id="A0A6G1F6E5"/>
<keyword evidence="3" id="KW-0143">Chaperone</keyword>
<keyword evidence="7" id="KW-1185">Reference proteome</keyword>
<proteinExistence type="predicted"/>
<protein>
    <recommendedName>
        <fullName evidence="5">AAA+ ATPase domain-containing protein</fullName>
    </recommendedName>
</protein>
<dbReference type="GO" id="GO:0034605">
    <property type="term" value="P:cellular response to heat"/>
    <property type="evidence" value="ECO:0007669"/>
    <property type="project" value="TreeGrafter"/>
</dbReference>
<feature type="compositionally biased region" description="Basic and acidic residues" evidence="4">
    <location>
        <begin position="70"/>
        <end position="83"/>
    </location>
</feature>
<dbReference type="PANTHER" id="PTHR11638">
    <property type="entry name" value="ATP-DEPENDENT CLP PROTEASE"/>
    <property type="match status" value="1"/>
</dbReference>
<dbReference type="InterPro" id="IPR027417">
    <property type="entry name" value="P-loop_NTPase"/>
</dbReference>
<dbReference type="GO" id="GO:0005524">
    <property type="term" value="F:ATP binding"/>
    <property type="evidence" value="ECO:0007669"/>
    <property type="project" value="UniProtKB-KW"/>
</dbReference>
<dbReference type="GO" id="GO:0016887">
    <property type="term" value="F:ATP hydrolysis activity"/>
    <property type="evidence" value="ECO:0007669"/>
    <property type="project" value="InterPro"/>
</dbReference>
<feature type="region of interest" description="Disordered" evidence="4">
    <location>
        <begin position="63"/>
        <end position="86"/>
    </location>
</feature>
<evidence type="ECO:0000313" key="7">
    <source>
        <dbReference type="Proteomes" id="UP000479710"/>
    </source>
</evidence>
<name>A0A6G1F6E5_9ORYZ</name>
<keyword evidence="2" id="KW-0067">ATP-binding</keyword>
<dbReference type="GO" id="GO:0005737">
    <property type="term" value="C:cytoplasm"/>
    <property type="evidence" value="ECO:0007669"/>
    <property type="project" value="TreeGrafter"/>
</dbReference>
<dbReference type="SUPFAM" id="SSF52540">
    <property type="entry name" value="P-loop containing nucleoside triphosphate hydrolases"/>
    <property type="match status" value="2"/>
</dbReference>
<evidence type="ECO:0000256" key="1">
    <source>
        <dbReference type="ARBA" id="ARBA00022741"/>
    </source>
</evidence>
<dbReference type="FunFam" id="3.40.50.300:FF:000025">
    <property type="entry name" value="ATP-dependent Clp protease subunit"/>
    <property type="match status" value="1"/>
</dbReference>
<comment type="caution">
    <text evidence="6">The sequence shown here is derived from an EMBL/GenBank/DDBJ whole genome shotgun (WGS) entry which is preliminary data.</text>
</comment>
<feature type="compositionally biased region" description="Polar residues" evidence="4">
    <location>
        <begin position="204"/>
        <end position="213"/>
    </location>
</feature>
<evidence type="ECO:0000256" key="3">
    <source>
        <dbReference type="ARBA" id="ARBA00023186"/>
    </source>
</evidence>
<dbReference type="InterPro" id="IPR041546">
    <property type="entry name" value="ClpA/ClpB_AAA_lid"/>
</dbReference>
<dbReference type="InterPro" id="IPR001270">
    <property type="entry name" value="ClpA/B"/>
</dbReference>
<dbReference type="CDD" id="cd19499">
    <property type="entry name" value="RecA-like_ClpB_Hsp104-like"/>
    <property type="match status" value="1"/>
</dbReference>
<evidence type="ECO:0000259" key="5">
    <source>
        <dbReference type="SMART" id="SM00382"/>
    </source>
</evidence>
<organism evidence="6 7">
    <name type="scientific">Oryza meyeriana var. granulata</name>
    <dbReference type="NCBI Taxonomy" id="110450"/>
    <lineage>
        <taxon>Eukaryota</taxon>
        <taxon>Viridiplantae</taxon>
        <taxon>Streptophyta</taxon>
        <taxon>Embryophyta</taxon>
        <taxon>Tracheophyta</taxon>
        <taxon>Spermatophyta</taxon>
        <taxon>Magnoliopsida</taxon>
        <taxon>Liliopsida</taxon>
        <taxon>Poales</taxon>
        <taxon>Poaceae</taxon>
        <taxon>BOP clade</taxon>
        <taxon>Oryzoideae</taxon>
        <taxon>Oryzeae</taxon>
        <taxon>Oryzinae</taxon>
        <taxon>Oryza</taxon>
        <taxon>Oryza meyeriana</taxon>
    </lineage>
</organism>
<dbReference type="Pfam" id="PF00004">
    <property type="entry name" value="AAA"/>
    <property type="match status" value="1"/>
</dbReference>
<dbReference type="Pfam" id="PF07724">
    <property type="entry name" value="AAA_2"/>
    <property type="match status" value="1"/>
</dbReference>
<evidence type="ECO:0000256" key="2">
    <source>
        <dbReference type="ARBA" id="ARBA00022840"/>
    </source>
</evidence>
<feature type="compositionally biased region" description="Basic and acidic residues" evidence="4">
    <location>
        <begin position="186"/>
        <end position="201"/>
    </location>
</feature>
<dbReference type="Pfam" id="PF17871">
    <property type="entry name" value="AAA_lid_9"/>
    <property type="match status" value="1"/>
</dbReference>
<feature type="domain" description="AAA+ ATPase" evidence="5">
    <location>
        <begin position="610"/>
        <end position="747"/>
    </location>
</feature>
<keyword evidence="1" id="KW-0547">Nucleotide-binding</keyword>